<proteinExistence type="inferred from homology"/>
<evidence type="ECO:0000256" key="3">
    <source>
        <dbReference type="ARBA" id="ARBA00023125"/>
    </source>
</evidence>
<dbReference type="CDD" id="cd05466">
    <property type="entry name" value="PBP2_LTTR_substrate"/>
    <property type="match status" value="1"/>
</dbReference>
<dbReference type="InterPro" id="IPR036388">
    <property type="entry name" value="WH-like_DNA-bd_sf"/>
</dbReference>
<dbReference type="PROSITE" id="PS50931">
    <property type="entry name" value="HTH_LYSR"/>
    <property type="match status" value="1"/>
</dbReference>
<dbReference type="Pfam" id="PF03466">
    <property type="entry name" value="LysR_substrate"/>
    <property type="match status" value="1"/>
</dbReference>
<dbReference type="PANTHER" id="PTHR30346:SF28">
    <property type="entry name" value="HTH-TYPE TRANSCRIPTIONAL REGULATOR CYNR"/>
    <property type="match status" value="1"/>
</dbReference>
<sequence>MQIDLLDTFLDLIATRSFHRTADRLGVTQSTVSGRVQALETALGARLFTRSRAGTDLTTEGLKFEPCARNLSRECTESLRAVQSTGASALNLRLGMQHDLAASHIGDWVSEFRKTLPDTAFYIELDYSIQMCLDIARGALDFGVIFTPRPTPDLHFETVGELRYRLISTETDRRAGLRLESYISAEYSPAFALLHRQMLPDFAETPIASGQNAAVAGLLATLGGSAFVLEETAAQIVDEGRARYVSDAPPLPQPVYTAVHIRNRPSHVHRRLLAIVRARLGRR</sequence>
<gene>
    <name evidence="6" type="primary">cynR_14</name>
    <name evidence="6" type="ORF">GALL_501680</name>
</gene>
<keyword evidence="2" id="KW-0805">Transcription regulation</keyword>
<comment type="similarity">
    <text evidence="1">Belongs to the LysR transcriptional regulatory family.</text>
</comment>
<keyword evidence="3" id="KW-0238">DNA-binding</keyword>
<dbReference type="SUPFAM" id="SSF46785">
    <property type="entry name" value="Winged helix' DNA-binding domain"/>
    <property type="match status" value="1"/>
</dbReference>
<dbReference type="GO" id="GO:0003677">
    <property type="term" value="F:DNA binding"/>
    <property type="evidence" value="ECO:0007669"/>
    <property type="project" value="UniProtKB-KW"/>
</dbReference>
<name>A0A1J5PSH1_9ZZZZ</name>
<feature type="domain" description="HTH lysR-type" evidence="5">
    <location>
        <begin position="1"/>
        <end position="58"/>
    </location>
</feature>
<dbReference type="GO" id="GO:0003700">
    <property type="term" value="F:DNA-binding transcription factor activity"/>
    <property type="evidence" value="ECO:0007669"/>
    <property type="project" value="InterPro"/>
</dbReference>
<comment type="caution">
    <text evidence="6">The sequence shown here is derived from an EMBL/GenBank/DDBJ whole genome shotgun (WGS) entry which is preliminary data.</text>
</comment>
<reference evidence="6" key="1">
    <citation type="submission" date="2016-10" db="EMBL/GenBank/DDBJ databases">
        <title>Sequence of Gallionella enrichment culture.</title>
        <authorList>
            <person name="Poehlein A."/>
            <person name="Muehling M."/>
            <person name="Daniel R."/>
        </authorList>
    </citation>
    <scope>NUCLEOTIDE SEQUENCE</scope>
</reference>
<dbReference type="AlphaFoldDB" id="A0A1J5PSH1"/>
<evidence type="ECO:0000256" key="4">
    <source>
        <dbReference type="ARBA" id="ARBA00023163"/>
    </source>
</evidence>
<evidence type="ECO:0000256" key="1">
    <source>
        <dbReference type="ARBA" id="ARBA00009437"/>
    </source>
</evidence>
<dbReference type="Pfam" id="PF00126">
    <property type="entry name" value="HTH_1"/>
    <property type="match status" value="1"/>
</dbReference>
<dbReference type="PRINTS" id="PR00039">
    <property type="entry name" value="HTHLYSR"/>
</dbReference>
<evidence type="ECO:0000313" key="6">
    <source>
        <dbReference type="EMBL" id="OIQ68243.1"/>
    </source>
</evidence>
<accession>A0A1J5PSH1</accession>
<keyword evidence="4" id="KW-0804">Transcription</keyword>
<dbReference type="SUPFAM" id="SSF53850">
    <property type="entry name" value="Periplasmic binding protein-like II"/>
    <property type="match status" value="1"/>
</dbReference>
<dbReference type="InterPro" id="IPR000847">
    <property type="entry name" value="LysR_HTH_N"/>
</dbReference>
<dbReference type="InterPro" id="IPR005119">
    <property type="entry name" value="LysR_subst-bd"/>
</dbReference>
<dbReference type="InterPro" id="IPR036390">
    <property type="entry name" value="WH_DNA-bd_sf"/>
</dbReference>
<dbReference type="GO" id="GO:0032993">
    <property type="term" value="C:protein-DNA complex"/>
    <property type="evidence" value="ECO:0007669"/>
    <property type="project" value="TreeGrafter"/>
</dbReference>
<evidence type="ECO:0000259" key="5">
    <source>
        <dbReference type="PROSITE" id="PS50931"/>
    </source>
</evidence>
<dbReference type="Gene3D" id="1.10.10.10">
    <property type="entry name" value="Winged helix-like DNA-binding domain superfamily/Winged helix DNA-binding domain"/>
    <property type="match status" value="1"/>
</dbReference>
<organism evidence="6">
    <name type="scientific">mine drainage metagenome</name>
    <dbReference type="NCBI Taxonomy" id="410659"/>
    <lineage>
        <taxon>unclassified sequences</taxon>
        <taxon>metagenomes</taxon>
        <taxon>ecological metagenomes</taxon>
    </lineage>
</organism>
<dbReference type="PANTHER" id="PTHR30346">
    <property type="entry name" value="TRANSCRIPTIONAL DUAL REGULATOR HCAR-RELATED"/>
    <property type="match status" value="1"/>
</dbReference>
<dbReference type="Gene3D" id="3.40.190.10">
    <property type="entry name" value="Periplasmic binding protein-like II"/>
    <property type="match status" value="1"/>
</dbReference>
<protein>
    <submittedName>
        <fullName evidence="6">HTH-type transcriptional regulator CynR</fullName>
    </submittedName>
</protein>
<evidence type="ECO:0000256" key="2">
    <source>
        <dbReference type="ARBA" id="ARBA00023015"/>
    </source>
</evidence>
<dbReference type="EMBL" id="MLJW01005427">
    <property type="protein sequence ID" value="OIQ68243.1"/>
    <property type="molecule type" value="Genomic_DNA"/>
</dbReference>